<protein>
    <submittedName>
        <fullName evidence="17">TonB-dependent receptor</fullName>
    </submittedName>
</protein>
<keyword evidence="2 11" id="KW-0813">Transport</keyword>
<evidence type="ECO:0000256" key="9">
    <source>
        <dbReference type="ARBA" id="ARBA00023136"/>
    </source>
</evidence>
<dbReference type="InterPro" id="IPR036942">
    <property type="entry name" value="Beta-barrel_TonB_sf"/>
</dbReference>
<keyword evidence="5 11" id="KW-0812">Transmembrane</keyword>
<keyword evidence="18" id="KW-1185">Reference proteome</keyword>
<gene>
    <name evidence="17" type="ORF">RPR59_02265</name>
</gene>
<keyword evidence="3 11" id="KW-1134">Transmembrane beta strand</keyword>
<evidence type="ECO:0000259" key="16">
    <source>
        <dbReference type="Pfam" id="PF07715"/>
    </source>
</evidence>
<dbReference type="Proteomes" id="UP001302249">
    <property type="component" value="Chromosome"/>
</dbReference>
<feature type="domain" description="TonB-dependent receptor-like beta-barrel" evidence="15">
    <location>
        <begin position="269"/>
        <end position="717"/>
    </location>
</feature>
<feature type="domain" description="TonB-dependent receptor plug" evidence="16">
    <location>
        <begin position="63"/>
        <end position="172"/>
    </location>
</feature>
<keyword evidence="7" id="KW-0406">Ion transport</keyword>
<comment type="similarity">
    <text evidence="11 12">Belongs to the TonB-dependent receptor family.</text>
</comment>
<keyword evidence="9 11" id="KW-0472">Membrane</keyword>
<accession>A0ABZ0BAK2</accession>
<dbReference type="Gene3D" id="2.40.170.20">
    <property type="entry name" value="TonB-dependent receptor, beta-barrel domain"/>
    <property type="match status" value="1"/>
</dbReference>
<keyword evidence="4" id="KW-0410">Iron transport</keyword>
<evidence type="ECO:0000256" key="6">
    <source>
        <dbReference type="ARBA" id="ARBA00023004"/>
    </source>
</evidence>
<evidence type="ECO:0000256" key="11">
    <source>
        <dbReference type="PROSITE-ProRule" id="PRU01360"/>
    </source>
</evidence>
<dbReference type="EMBL" id="CP135076">
    <property type="protein sequence ID" value="WNO54106.1"/>
    <property type="molecule type" value="Genomic_DNA"/>
</dbReference>
<dbReference type="InterPro" id="IPR000531">
    <property type="entry name" value="Beta-barrel_TonB"/>
</dbReference>
<dbReference type="PANTHER" id="PTHR32552">
    <property type="entry name" value="FERRICHROME IRON RECEPTOR-RELATED"/>
    <property type="match status" value="1"/>
</dbReference>
<evidence type="ECO:0000313" key="18">
    <source>
        <dbReference type="Proteomes" id="UP001302249"/>
    </source>
</evidence>
<evidence type="ECO:0000256" key="2">
    <source>
        <dbReference type="ARBA" id="ARBA00022448"/>
    </source>
</evidence>
<evidence type="ECO:0000256" key="3">
    <source>
        <dbReference type="ARBA" id="ARBA00022452"/>
    </source>
</evidence>
<dbReference type="SUPFAM" id="SSF56935">
    <property type="entry name" value="Porins"/>
    <property type="match status" value="1"/>
</dbReference>
<evidence type="ECO:0000313" key="17">
    <source>
        <dbReference type="EMBL" id="WNO54106.1"/>
    </source>
</evidence>
<keyword evidence="17" id="KW-0675">Receptor</keyword>
<reference evidence="17 18" key="1">
    <citation type="submission" date="2023-09" db="EMBL/GenBank/DDBJ databases">
        <authorList>
            <person name="Rey-Velasco X."/>
        </authorList>
    </citation>
    <scope>NUCLEOTIDE SEQUENCE [LARGE SCALE GENOMIC DNA]</scope>
    <source>
        <strain evidence="17 18">W311</strain>
    </source>
</reference>
<keyword evidence="8 12" id="KW-0798">TonB box</keyword>
<evidence type="ECO:0000259" key="15">
    <source>
        <dbReference type="Pfam" id="PF00593"/>
    </source>
</evidence>
<keyword evidence="10 11" id="KW-0998">Cell outer membrane</keyword>
<feature type="chain" id="PRO_5047549764" evidence="14">
    <location>
        <begin position="28"/>
        <end position="752"/>
    </location>
</feature>
<comment type="subcellular location">
    <subcellularLocation>
        <location evidence="1 11">Cell outer membrane</location>
        <topology evidence="1 11">Multi-pass membrane protein</topology>
    </subcellularLocation>
</comment>
<keyword evidence="14" id="KW-0732">Signal</keyword>
<keyword evidence="6" id="KW-0408">Iron</keyword>
<proteinExistence type="inferred from homology"/>
<feature type="region of interest" description="Disordered" evidence="13">
    <location>
        <begin position="28"/>
        <end position="48"/>
    </location>
</feature>
<evidence type="ECO:0000256" key="10">
    <source>
        <dbReference type="ARBA" id="ARBA00023237"/>
    </source>
</evidence>
<feature type="signal peptide" evidence="14">
    <location>
        <begin position="1"/>
        <end position="27"/>
    </location>
</feature>
<organism evidence="17 18">
    <name type="scientific">Stakelama saccharophila</name>
    <dbReference type="NCBI Taxonomy" id="3075605"/>
    <lineage>
        <taxon>Bacteria</taxon>
        <taxon>Pseudomonadati</taxon>
        <taxon>Pseudomonadota</taxon>
        <taxon>Alphaproteobacteria</taxon>
        <taxon>Sphingomonadales</taxon>
        <taxon>Sphingomonadaceae</taxon>
        <taxon>Stakelama</taxon>
    </lineage>
</organism>
<dbReference type="Pfam" id="PF00593">
    <property type="entry name" value="TonB_dep_Rec_b-barrel"/>
    <property type="match status" value="1"/>
</dbReference>
<dbReference type="PANTHER" id="PTHR32552:SF81">
    <property type="entry name" value="TONB-DEPENDENT OUTER MEMBRANE RECEPTOR"/>
    <property type="match status" value="1"/>
</dbReference>
<name>A0ABZ0BAK2_9SPHN</name>
<evidence type="ECO:0000256" key="12">
    <source>
        <dbReference type="RuleBase" id="RU003357"/>
    </source>
</evidence>
<evidence type="ECO:0000256" key="5">
    <source>
        <dbReference type="ARBA" id="ARBA00022692"/>
    </source>
</evidence>
<evidence type="ECO:0000256" key="14">
    <source>
        <dbReference type="SAM" id="SignalP"/>
    </source>
</evidence>
<dbReference type="InterPro" id="IPR012910">
    <property type="entry name" value="Plug_dom"/>
</dbReference>
<dbReference type="InterPro" id="IPR039426">
    <property type="entry name" value="TonB-dep_rcpt-like"/>
</dbReference>
<evidence type="ECO:0000256" key="1">
    <source>
        <dbReference type="ARBA" id="ARBA00004571"/>
    </source>
</evidence>
<dbReference type="PROSITE" id="PS52016">
    <property type="entry name" value="TONB_DEPENDENT_REC_3"/>
    <property type="match status" value="1"/>
</dbReference>
<evidence type="ECO:0000256" key="13">
    <source>
        <dbReference type="SAM" id="MobiDB-lite"/>
    </source>
</evidence>
<dbReference type="Pfam" id="PF07715">
    <property type="entry name" value="Plug"/>
    <property type="match status" value="1"/>
</dbReference>
<evidence type="ECO:0000256" key="4">
    <source>
        <dbReference type="ARBA" id="ARBA00022496"/>
    </source>
</evidence>
<dbReference type="RefSeq" id="WP_313916244.1">
    <property type="nucleotide sequence ID" value="NZ_CP135076.1"/>
</dbReference>
<sequence>MRTFRLRTTTAFLALAAGLLSAAPALAQEDGEQPQRQDDQQATGSLGSKDIIVTATKREEALSQVALPISAVSGEDLAAANANSLSDYINRLPGVVFNDYQPGISEVVIRGVSATTYHEQGQTTVGYYLNEIPLEEPGFPIALPDVDTFDLKRVEVLRGPQGTLFGSSTLGGLVNYVVNTADPSKIDAAAEGSVGSTKNASGDLNYAAKAMVNLPILQDRLAVRLMALQRVDAGYLDNPGIDEKGSNDFRTRGLRGSIVFTPVYGTKITYLSAYQDTDLDDQTYLDLDNPYIRDLPRAETQTTDFWLNSLRLDQEMGFATLTVLGSVDEKHNTTVLSYPTPYVTGNVTGDDAAYSLGNAHANIKTIEARLASADDGPVTWLIGASYMHSTKYSYDRILQNGASDYIDAHPGDFGGYPGSQLAPDDRLYGYVSDLLNEDLGIFGEVSFKPVPAFEITVGGRYYDTKAAGDVVNQAGALGPGDFTPADSSGSLSQTENGFTPKVTLAFRPTDTFMAYMTYSKGYRVGGINPNAGLLPSIEPGYDSDTVDNYEAGVKFSAFEQRLHIDATVFNIDWKDIQARLFGPAPSYFSYVTNAGSANIAGVEFSGTLDITRDLTFSSNATYQDAALTDRLPDNYGPGYPAGTPLPGSSSWSVSNNLTLDLHDMPREPTFAVAHRYLSKAPVAFGNPNMRGGFNVFDLRASIDLTDRFRLMGYVENVFDEYGILNAPFTSQATPAGSIIRPRTYGLRIDWHL</sequence>
<evidence type="ECO:0000256" key="8">
    <source>
        <dbReference type="ARBA" id="ARBA00023077"/>
    </source>
</evidence>
<evidence type="ECO:0000256" key="7">
    <source>
        <dbReference type="ARBA" id="ARBA00023065"/>
    </source>
</evidence>